<gene>
    <name evidence="3" type="ORF">Pfra01_001277800</name>
</gene>
<proteinExistence type="predicted"/>
<dbReference type="InterPro" id="IPR049203">
    <property type="entry name" value="DUF6818"/>
</dbReference>
<dbReference type="Pfam" id="PF20681">
    <property type="entry name" value="DUF6818"/>
    <property type="match status" value="1"/>
</dbReference>
<name>A0A9W6XLM2_9STRA</name>
<evidence type="ECO:0000256" key="1">
    <source>
        <dbReference type="SAM" id="MobiDB-lite"/>
    </source>
</evidence>
<evidence type="ECO:0000313" key="4">
    <source>
        <dbReference type="Proteomes" id="UP001165121"/>
    </source>
</evidence>
<feature type="compositionally biased region" description="Acidic residues" evidence="1">
    <location>
        <begin position="86"/>
        <end position="97"/>
    </location>
</feature>
<comment type="caution">
    <text evidence="3">The sequence shown here is derived from an EMBL/GenBank/DDBJ whole genome shotgun (WGS) entry which is preliminary data.</text>
</comment>
<evidence type="ECO:0000313" key="3">
    <source>
        <dbReference type="EMBL" id="GMF40978.1"/>
    </source>
</evidence>
<feature type="region of interest" description="Disordered" evidence="1">
    <location>
        <begin position="79"/>
        <end position="100"/>
    </location>
</feature>
<evidence type="ECO:0000259" key="2">
    <source>
        <dbReference type="Pfam" id="PF20681"/>
    </source>
</evidence>
<sequence>MLDLVERMLPFGSEQWENLAACYNTHKPSGHAERDGDSLSRKFKKLYKVPKPSGNGTCPPHITRSKRLKRMTESSITVKTLHSDADTEDNSEDELDSADASGSEDLLAAFDQAAEESQSLLFIPQRDAADLTNTPPITNSAPLTPQAVSQAVAPALVATARAGMAPSELAALSKQLAQNQLKRNATSAGVLSQTAQRRRWI</sequence>
<protein>
    <submittedName>
        <fullName evidence="3">Unnamed protein product</fullName>
    </submittedName>
</protein>
<dbReference type="OrthoDB" id="127587at2759"/>
<dbReference type="PANTHER" id="PTHR34409">
    <property type="entry name" value="SET DOMAIN-CONTAINING PROTEIN"/>
    <property type="match status" value="1"/>
</dbReference>
<dbReference type="AlphaFoldDB" id="A0A9W6XLM2"/>
<organism evidence="3 4">
    <name type="scientific">Phytophthora fragariaefolia</name>
    <dbReference type="NCBI Taxonomy" id="1490495"/>
    <lineage>
        <taxon>Eukaryota</taxon>
        <taxon>Sar</taxon>
        <taxon>Stramenopiles</taxon>
        <taxon>Oomycota</taxon>
        <taxon>Peronosporomycetes</taxon>
        <taxon>Peronosporales</taxon>
        <taxon>Peronosporaceae</taxon>
        <taxon>Phytophthora</taxon>
    </lineage>
</organism>
<dbReference type="PANTHER" id="PTHR34409:SF1">
    <property type="entry name" value="MYB-LIKE DOMAIN-CONTAINING PROTEIN"/>
    <property type="match status" value="1"/>
</dbReference>
<dbReference type="EMBL" id="BSXT01001294">
    <property type="protein sequence ID" value="GMF40978.1"/>
    <property type="molecule type" value="Genomic_DNA"/>
</dbReference>
<keyword evidence="4" id="KW-1185">Reference proteome</keyword>
<dbReference type="Proteomes" id="UP001165121">
    <property type="component" value="Unassembled WGS sequence"/>
</dbReference>
<reference evidence="3" key="1">
    <citation type="submission" date="2023-04" db="EMBL/GenBank/DDBJ databases">
        <title>Phytophthora fragariaefolia NBRC 109709.</title>
        <authorList>
            <person name="Ichikawa N."/>
            <person name="Sato H."/>
            <person name="Tonouchi N."/>
        </authorList>
    </citation>
    <scope>NUCLEOTIDE SEQUENCE</scope>
    <source>
        <strain evidence="3">NBRC 109709</strain>
    </source>
</reference>
<accession>A0A9W6XLM2</accession>
<feature type="domain" description="DUF6818" evidence="2">
    <location>
        <begin position="10"/>
        <end position="88"/>
    </location>
</feature>